<organism evidence="1 2">
    <name type="scientific">Triparma retinervis</name>
    <dbReference type="NCBI Taxonomy" id="2557542"/>
    <lineage>
        <taxon>Eukaryota</taxon>
        <taxon>Sar</taxon>
        <taxon>Stramenopiles</taxon>
        <taxon>Ochrophyta</taxon>
        <taxon>Bolidophyceae</taxon>
        <taxon>Parmales</taxon>
        <taxon>Triparmaceae</taxon>
        <taxon>Triparma</taxon>
    </lineage>
</organism>
<dbReference type="EMBL" id="BRXZ01005916">
    <property type="protein sequence ID" value="GMH52305.1"/>
    <property type="molecule type" value="Genomic_DNA"/>
</dbReference>
<sequence>MFEALTTTSGIPQTRVTFASKVDIKGSVPSFVMNRLSTGYASNMIELRKKFHQSDKKFDKDALENLVNIIRNEHQHYTEEEEEAITKGKEFYLKCNTSKKFKDVKTPEQRVTMKFIYLEGETQGIGICEAVIDASLAECVTYEFIKDSREKQAKLGKKYKAIETKKLNGHSQLYLNRRSLGAQGLSEREWRTYCCWKKEEGDKFCWTVYKDTDLLNDDLPLSSGTVLASATTTWMFEALTTHGGIPQTRATFTSRVDIKGSVPSFVMNRLSTGYASSMIELRK</sequence>
<protein>
    <submittedName>
        <fullName evidence="1">Uncharacterized protein</fullName>
    </submittedName>
</protein>
<evidence type="ECO:0000313" key="2">
    <source>
        <dbReference type="Proteomes" id="UP001165082"/>
    </source>
</evidence>
<dbReference type="OrthoDB" id="10475732at2759"/>
<keyword evidence="2" id="KW-1185">Reference proteome</keyword>
<accession>A0A9W6ZL95</accession>
<feature type="non-terminal residue" evidence="1">
    <location>
        <position position="283"/>
    </location>
</feature>
<proteinExistence type="predicted"/>
<dbReference type="InterPro" id="IPR023393">
    <property type="entry name" value="START-like_dom_sf"/>
</dbReference>
<reference evidence="1" key="1">
    <citation type="submission" date="2022-07" db="EMBL/GenBank/DDBJ databases">
        <title>Genome analysis of Parmales, a sister group of diatoms, reveals the evolutionary specialization of diatoms from phago-mixotrophs to photoautotrophs.</title>
        <authorList>
            <person name="Ban H."/>
            <person name="Sato S."/>
            <person name="Yoshikawa S."/>
            <person name="Kazumasa Y."/>
            <person name="Nakamura Y."/>
            <person name="Ichinomiya M."/>
            <person name="Saitoh K."/>
            <person name="Sato N."/>
            <person name="Blanc-Mathieu R."/>
            <person name="Endo H."/>
            <person name="Kuwata A."/>
            <person name="Ogata H."/>
        </authorList>
    </citation>
    <scope>NUCLEOTIDE SEQUENCE</scope>
</reference>
<dbReference type="Gene3D" id="3.30.530.20">
    <property type="match status" value="2"/>
</dbReference>
<dbReference type="AlphaFoldDB" id="A0A9W6ZL95"/>
<name>A0A9W6ZL95_9STRA</name>
<evidence type="ECO:0000313" key="1">
    <source>
        <dbReference type="EMBL" id="GMH52305.1"/>
    </source>
</evidence>
<gene>
    <name evidence="1" type="ORF">TrRE_jg5725</name>
</gene>
<dbReference type="Proteomes" id="UP001165082">
    <property type="component" value="Unassembled WGS sequence"/>
</dbReference>
<dbReference type="SUPFAM" id="SSF55961">
    <property type="entry name" value="Bet v1-like"/>
    <property type="match status" value="1"/>
</dbReference>
<comment type="caution">
    <text evidence="1">The sequence shown here is derived from an EMBL/GenBank/DDBJ whole genome shotgun (WGS) entry which is preliminary data.</text>
</comment>